<protein>
    <recommendedName>
        <fullName evidence="4">Zinc-dependent peptidase</fullName>
    </recommendedName>
</protein>
<organism evidence="2 3">
    <name type="scientific">Fulvitalea axinellae</name>
    <dbReference type="NCBI Taxonomy" id="1182444"/>
    <lineage>
        <taxon>Bacteria</taxon>
        <taxon>Pseudomonadati</taxon>
        <taxon>Bacteroidota</taxon>
        <taxon>Cytophagia</taxon>
        <taxon>Cytophagales</taxon>
        <taxon>Persicobacteraceae</taxon>
        <taxon>Fulvitalea</taxon>
    </lineage>
</organism>
<dbReference type="RefSeq" id="WP_338391893.1">
    <property type="nucleotide sequence ID" value="NZ_AP025314.1"/>
</dbReference>
<sequence>MTLALFYLPTPGPGYEPVSPIYFFLPFILAIVSFPFIYWYWRSQKPKVLPMPSRWKGILNRNVKFYEKLSSEEKMKFEVRVMKFLAETDIEGRGTEVEDLDKLLVASSAIIPMFGLPYWNYPDLETVILFPASFSQRVDPSAPSQHIVGLVGTGHMEGAMFLSQKALRKSYLDNDDCFNVGIHEFVHLIDMADGTMDGLPKMLVPHKFERNWLKLVYEEIMKIRDDQSAIRDYGGVSKTEFLPVVTEYFFERPADFRKIHPQLFGALTKVYNQNPIR</sequence>
<dbReference type="SUPFAM" id="SSF55486">
    <property type="entry name" value="Metalloproteases ('zincins'), catalytic domain"/>
    <property type="match status" value="1"/>
</dbReference>
<dbReference type="InterPro" id="IPR024079">
    <property type="entry name" value="MetalloPept_cat_dom_sf"/>
</dbReference>
<dbReference type="GO" id="GO:0008237">
    <property type="term" value="F:metallopeptidase activity"/>
    <property type="evidence" value="ECO:0007669"/>
    <property type="project" value="InterPro"/>
</dbReference>
<dbReference type="CDD" id="cd20169">
    <property type="entry name" value="Peptidase_M90_mtfA"/>
    <property type="match status" value="1"/>
</dbReference>
<gene>
    <name evidence="2" type="ORF">FUAX_27620</name>
</gene>
<dbReference type="GO" id="GO:0004177">
    <property type="term" value="F:aminopeptidase activity"/>
    <property type="evidence" value="ECO:0007669"/>
    <property type="project" value="TreeGrafter"/>
</dbReference>
<dbReference type="Gene3D" id="3.40.390.10">
    <property type="entry name" value="Collagenase (Catalytic Domain)"/>
    <property type="match status" value="1"/>
</dbReference>
<dbReference type="AlphaFoldDB" id="A0AAU9DGZ1"/>
<evidence type="ECO:0000313" key="3">
    <source>
        <dbReference type="Proteomes" id="UP001348817"/>
    </source>
</evidence>
<evidence type="ECO:0008006" key="4">
    <source>
        <dbReference type="Google" id="ProtNLM"/>
    </source>
</evidence>
<feature type="transmembrane region" description="Helical" evidence="1">
    <location>
        <begin position="20"/>
        <end position="41"/>
    </location>
</feature>
<dbReference type="Proteomes" id="UP001348817">
    <property type="component" value="Chromosome"/>
</dbReference>
<dbReference type="InterPro" id="IPR010384">
    <property type="entry name" value="MtfA_fam"/>
</dbReference>
<accession>A0AAU9DGZ1</accession>
<dbReference type="PANTHER" id="PTHR30164:SF2">
    <property type="entry name" value="PROTEIN MTFA"/>
    <property type="match status" value="1"/>
</dbReference>
<evidence type="ECO:0000313" key="2">
    <source>
        <dbReference type="EMBL" id="BDD10330.1"/>
    </source>
</evidence>
<dbReference type="Pfam" id="PF06167">
    <property type="entry name" value="Peptidase_M90"/>
    <property type="match status" value="1"/>
</dbReference>
<dbReference type="GO" id="GO:0005829">
    <property type="term" value="C:cytosol"/>
    <property type="evidence" value="ECO:0007669"/>
    <property type="project" value="TreeGrafter"/>
</dbReference>
<dbReference type="PANTHER" id="PTHR30164">
    <property type="entry name" value="MTFA PEPTIDASE"/>
    <property type="match status" value="1"/>
</dbReference>
<keyword evidence="1" id="KW-1133">Transmembrane helix</keyword>
<keyword evidence="1" id="KW-0472">Membrane</keyword>
<keyword evidence="1" id="KW-0812">Transmembrane</keyword>
<proteinExistence type="predicted"/>
<evidence type="ECO:0000256" key="1">
    <source>
        <dbReference type="SAM" id="Phobius"/>
    </source>
</evidence>
<dbReference type="EMBL" id="AP025314">
    <property type="protein sequence ID" value="BDD10330.1"/>
    <property type="molecule type" value="Genomic_DNA"/>
</dbReference>
<dbReference type="InterPro" id="IPR042252">
    <property type="entry name" value="MtfA_N"/>
</dbReference>
<keyword evidence="3" id="KW-1185">Reference proteome</keyword>
<dbReference type="KEGG" id="fax:FUAX_27620"/>
<reference evidence="2 3" key="1">
    <citation type="submission" date="2021-12" db="EMBL/GenBank/DDBJ databases">
        <title>Genome sequencing of bacteria with rrn-lacking chromosome and rrn-plasmid.</title>
        <authorList>
            <person name="Anda M."/>
            <person name="Iwasaki W."/>
        </authorList>
    </citation>
    <scope>NUCLEOTIDE SEQUENCE [LARGE SCALE GENOMIC DNA]</scope>
    <source>
        <strain evidence="2 3">DSM 100852</strain>
    </source>
</reference>
<dbReference type="Gene3D" id="1.10.472.150">
    <property type="entry name" value="Glucose-regulated metallo-peptidase M90, N-terminal domain"/>
    <property type="match status" value="1"/>
</dbReference>
<name>A0AAU9DGZ1_9BACT</name>